<dbReference type="SUPFAM" id="SSF52047">
    <property type="entry name" value="RNI-like"/>
    <property type="match status" value="1"/>
</dbReference>
<proteinExistence type="predicted"/>
<sequence length="347" mass="39486">MGRNRKGRQCGGYSSKKERFVLLNHWQQEVAKVSHKNAQSRQAQFKLLEQQRRTKSIDAVRCKANLYALKARTNARLKDDNIERIRREGALSIACELQKSSAVHEFSSLQEKCIYEIARSFDLYSSSCKFTQAFFASFEPWMVSRLAELATAFKTMNDGNVKLLLLQPTDCLTIGFIRNEKSLALWLDIVRGEAWEYAPKTFGNAIAESWEVLFVEDVDIVQPYEEVQLVSLSLVSCLGLSSRFITQLITMHSQLEHLEIVDCFDAVEGDTARALLQQLAKSRAIKSLHISWCCWLTTEVLVAFAYQLLEPPVSTLQELHVANCFDVLGDYVQSVYTELLPHVTVSM</sequence>
<dbReference type="RefSeq" id="XP_067822722.1">
    <property type="nucleotide sequence ID" value="XM_067962090.1"/>
</dbReference>
<comment type="caution">
    <text evidence="1">The sequence shown here is derived from an EMBL/GenBank/DDBJ whole genome shotgun (WGS) entry which is preliminary data.</text>
</comment>
<dbReference type="InterPro" id="IPR032675">
    <property type="entry name" value="LRR_dom_sf"/>
</dbReference>
<organism evidence="1 2">
    <name type="scientific">Bremia lactucae</name>
    <name type="common">Lettuce downy mildew</name>
    <dbReference type="NCBI Taxonomy" id="4779"/>
    <lineage>
        <taxon>Eukaryota</taxon>
        <taxon>Sar</taxon>
        <taxon>Stramenopiles</taxon>
        <taxon>Oomycota</taxon>
        <taxon>Peronosporomycetes</taxon>
        <taxon>Peronosporales</taxon>
        <taxon>Peronosporaceae</taxon>
        <taxon>Bremia</taxon>
    </lineage>
</organism>
<evidence type="ECO:0000313" key="1">
    <source>
        <dbReference type="EMBL" id="TDH73223.1"/>
    </source>
</evidence>
<dbReference type="KEGG" id="blac:94347761"/>
<dbReference type="Proteomes" id="UP000294530">
    <property type="component" value="Unassembled WGS sequence"/>
</dbReference>
<reference evidence="1 2" key="1">
    <citation type="journal article" date="2021" name="Genome Biol.">
        <title>AFLAP: assembly-free linkage analysis pipeline using k-mers from genome sequencing data.</title>
        <authorList>
            <person name="Fletcher K."/>
            <person name="Zhang L."/>
            <person name="Gil J."/>
            <person name="Han R."/>
            <person name="Cavanaugh K."/>
            <person name="Michelmore R."/>
        </authorList>
    </citation>
    <scope>NUCLEOTIDE SEQUENCE [LARGE SCALE GENOMIC DNA]</scope>
    <source>
        <strain evidence="1 2">SF5</strain>
    </source>
</reference>
<dbReference type="AlphaFoldDB" id="A0A976NZ20"/>
<dbReference type="OrthoDB" id="117367at2759"/>
<dbReference type="Gene3D" id="3.80.10.10">
    <property type="entry name" value="Ribonuclease Inhibitor"/>
    <property type="match status" value="1"/>
</dbReference>
<accession>A0A976NZ20</accession>
<evidence type="ECO:0000313" key="2">
    <source>
        <dbReference type="Proteomes" id="UP000294530"/>
    </source>
</evidence>
<protein>
    <submittedName>
        <fullName evidence="1">Uncharacterized protein</fullName>
    </submittedName>
</protein>
<dbReference type="EMBL" id="SHOA02000001">
    <property type="protein sequence ID" value="TDH73223.1"/>
    <property type="molecule type" value="Genomic_DNA"/>
</dbReference>
<name>A0A976NZ20_BRELC</name>
<gene>
    <name evidence="1" type="ORF">CCR75_003999</name>
</gene>
<keyword evidence="2" id="KW-1185">Reference proteome</keyword>
<dbReference type="GeneID" id="94347761"/>